<reference evidence="3" key="2">
    <citation type="submission" date="2020-02" db="EMBL/GenBank/DDBJ databases">
        <authorList>
            <person name="Gilchrist C.L.M."/>
            <person name="Chooi Y.-H."/>
        </authorList>
    </citation>
    <scope>NUCLEOTIDE SEQUENCE</scope>
    <source>
        <strain evidence="3">MST-FP2251</strain>
    </source>
</reference>
<accession>A0AAD4CJE8</accession>
<comment type="caution">
    <text evidence="3">The sequence shown here is derived from an EMBL/GenBank/DDBJ whole genome shotgun (WGS) entry which is preliminary data.</text>
</comment>
<dbReference type="InterPro" id="IPR021054">
    <property type="entry name" value="Cell_wall_mannoprotein_1"/>
</dbReference>
<dbReference type="Proteomes" id="UP001194746">
    <property type="component" value="Unassembled WGS sequence"/>
</dbReference>
<sequence length="173" mass="18638">MLFSKLAQSVALATVFAAGALADAASINAELQNLQKGTADFRDAINNYDGGFKTMVPIATHTLRMSMAANSVRKAADASEPIPESEARAVREESDKTIHGVNEALDAAERKASTPDPNGFKDLWGFGVQYFGKRYANAADSIKAKLPEDSTSRVLVTHDNTIERFQAVQASFQ</sequence>
<feature type="chain" id="PRO_5042270152" evidence="2">
    <location>
        <begin position="23"/>
        <end position="173"/>
    </location>
</feature>
<evidence type="ECO:0000313" key="4">
    <source>
        <dbReference type="Proteomes" id="UP001194746"/>
    </source>
</evidence>
<evidence type="ECO:0000256" key="2">
    <source>
        <dbReference type="SAM" id="SignalP"/>
    </source>
</evidence>
<dbReference type="EMBL" id="VCAU01000058">
    <property type="protein sequence ID" value="KAF9887646.1"/>
    <property type="molecule type" value="Genomic_DNA"/>
</dbReference>
<feature type="compositionally biased region" description="Basic and acidic residues" evidence="1">
    <location>
        <begin position="85"/>
        <end position="96"/>
    </location>
</feature>
<reference evidence="3" key="1">
    <citation type="journal article" date="2019" name="Beilstein J. Org. Chem.">
        <title>Nanangenines: drimane sesquiterpenoids as the dominant metabolite cohort of a novel Australian fungus, Aspergillus nanangensis.</title>
        <authorList>
            <person name="Lacey H.J."/>
            <person name="Gilchrist C.L.M."/>
            <person name="Crombie A."/>
            <person name="Kalaitzis J.A."/>
            <person name="Vuong D."/>
            <person name="Rutledge P.J."/>
            <person name="Turner P."/>
            <person name="Pitt J.I."/>
            <person name="Lacey E."/>
            <person name="Chooi Y.H."/>
            <person name="Piggott A.M."/>
        </authorList>
    </citation>
    <scope>NUCLEOTIDE SEQUENCE</scope>
    <source>
        <strain evidence="3">MST-FP2251</strain>
    </source>
</reference>
<dbReference type="Pfam" id="PF12296">
    <property type="entry name" value="HsbA"/>
    <property type="match status" value="1"/>
</dbReference>
<protein>
    <submittedName>
        <fullName evidence="3">Uncharacterized protein</fullName>
    </submittedName>
</protein>
<dbReference type="AlphaFoldDB" id="A0AAD4CJE8"/>
<evidence type="ECO:0000256" key="1">
    <source>
        <dbReference type="SAM" id="MobiDB-lite"/>
    </source>
</evidence>
<gene>
    <name evidence="3" type="ORF">FE257_009739</name>
</gene>
<keyword evidence="2" id="KW-0732">Signal</keyword>
<evidence type="ECO:0000313" key="3">
    <source>
        <dbReference type="EMBL" id="KAF9887646.1"/>
    </source>
</evidence>
<organism evidence="3 4">
    <name type="scientific">Aspergillus nanangensis</name>
    <dbReference type="NCBI Taxonomy" id="2582783"/>
    <lineage>
        <taxon>Eukaryota</taxon>
        <taxon>Fungi</taxon>
        <taxon>Dikarya</taxon>
        <taxon>Ascomycota</taxon>
        <taxon>Pezizomycotina</taxon>
        <taxon>Eurotiomycetes</taxon>
        <taxon>Eurotiomycetidae</taxon>
        <taxon>Eurotiales</taxon>
        <taxon>Aspergillaceae</taxon>
        <taxon>Aspergillus</taxon>
        <taxon>Aspergillus subgen. Circumdati</taxon>
    </lineage>
</organism>
<feature type="signal peptide" evidence="2">
    <location>
        <begin position="1"/>
        <end position="22"/>
    </location>
</feature>
<proteinExistence type="predicted"/>
<feature type="region of interest" description="Disordered" evidence="1">
    <location>
        <begin position="76"/>
        <end position="96"/>
    </location>
</feature>
<keyword evidence="4" id="KW-1185">Reference proteome</keyword>
<name>A0AAD4CJE8_ASPNN</name>